<comment type="caution">
    <text evidence="1">The sequence shown here is derived from an EMBL/GenBank/DDBJ whole genome shotgun (WGS) entry which is preliminary data.</text>
</comment>
<name>A0ABU1QBP9_9BACL</name>
<sequence length="497" mass="58775">MSLKSTSLVEKIDFGDIDGLYDKNIDKYFLDEGYWEKLIEEDTYFVIGRKGTGKSAIYNWIRGQQYNKSALISNLSFKEFPFEKLLKLSDENFSKPNQYQSIWRNIILSEIAHLITLDQQNEVDDNYKNIVKYVKYTFGSDLTDLHKQITESTEKTTAGLAYRGTGFGSENSNSTSYSDGLGNITQINRKLEKVIRDYLKASNSSRYVIQFDQLDDNYTAYSNKDEYFQCIISLFKTAYDINQIFRMEDIPAKAILYLRSDIFYWINNVDAESARWDQFKLDLNWSIVNRNDWTNPKLLQLINKRIIASSLESNESENPFNIIFNTEKINLKENGRTQDIFKYIIHRTFHRPRDVVQFCLKIQEQVKNTNELYFRTIKNAEKEYSLWLLSEVKNELSPKISDIDSLYEFLRLLGSSRFSMNEFKLRYKKFESILKYDSEELLKLLYNVGIIYNVNDAREIEIYSIIRNDRSVFNRDLKIQLHPGYYQGLYISKFLKR</sequence>
<evidence type="ECO:0000313" key="2">
    <source>
        <dbReference type="Proteomes" id="UP001266807"/>
    </source>
</evidence>
<dbReference type="Proteomes" id="UP001266807">
    <property type="component" value="Unassembled WGS sequence"/>
</dbReference>
<protein>
    <submittedName>
        <fullName evidence="1">Uncharacterized protein</fullName>
    </submittedName>
</protein>
<dbReference type="InterPro" id="IPR059206">
    <property type="entry name" value="Sll1717-like"/>
</dbReference>
<dbReference type="EMBL" id="JAVDUG010000001">
    <property type="protein sequence ID" value="MDR6777036.1"/>
    <property type="molecule type" value="Genomic_DNA"/>
</dbReference>
<reference evidence="1 2" key="1">
    <citation type="submission" date="2023-07" db="EMBL/GenBank/DDBJ databases">
        <title>Sorghum-associated microbial communities from plants grown in Nebraska, USA.</title>
        <authorList>
            <person name="Schachtman D."/>
        </authorList>
    </citation>
    <scope>NUCLEOTIDE SEQUENCE [LARGE SCALE GENOMIC DNA]</scope>
    <source>
        <strain evidence="1 2">BE143</strain>
    </source>
</reference>
<proteinExistence type="predicted"/>
<dbReference type="NCBIfam" id="NF047389">
    <property type="entry name" value="ATPase_Sll1717"/>
    <property type="match status" value="1"/>
</dbReference>
<dbReference type="RefSeq" id="WP_068942516.1">
    <property type="nucleotide sequence ID" value="NZ_JAVDUG010000001.1"/>
</dbReference>
<gene>
    <name evidence="1" type="ORF">J2W98_001283</name>
</gene>
<keyword evidence="2" id="KW-1185">Reference proteome</keyword>
<evidence type="ECO:0000313" key="1">
    <source>
        <dbReference type="EMBL" id="MDR6777036.1"/>
    </source>
</evidence>
<accession>A0ABU1QBP9</accession>
<organism evidence="1 2">
    <name type="scientific">Paenibacillus peoriae</name>
    <dbReference type="NCBI Taxonomy" id="59893"/>
    <lineage>
        <taxon>Bacteria</taxon>
        <taxon>Bacillati</taxon>
        <taxon>Bacillota</taxon>
        <taxon>Bacilli</taxon>
        <taxon>Bacillales</taxon>
        <taxon>Paenibacillaceae</taxon>
        <taxon>Paenibacillus</taxon>
    </lineage>
</organism>